<gene>
    <name evidence="1" type="ORF">DFR74_11060</name>
</gene>
<evidence type="ECO:0000313" key="1">
    <source>
        <dbReference type="EMBL" id="RBO87806.1"/>
    </source>
</evidence>
<dbReference type="RefSeq" id="WP_170160793.1">
    <property type="nucleotide sequence ID" value="NZ_CP107943.1"/>
</dbReference>
<organism evidence="1 2">
    <name type="scientific">Nocardia puris</name>
    <dbReference type="NCBI Taxonomy" id="208602"/>
    <lineage>
        <taxon>Bacteria</taxon>
        <taxon>Bacillati</taxon>
        <taxon>Actinomycetota</taxon>
        <taxon>Actinomycetes</taxon>
        <taxon>Mycobacteriales</taxon>
        <taxon>Nocardiaceae</taxon>
        <taxon>Nocardia</taxon>
    </lineage>
</organism>
<dbReference type="InterPro" id="IPR022536">
    <property type="entry name" value="EspC"/>
</dbReference>
<protein>
    <submittedName>
        <fullName evidence="1">Excreted virulence factor EspC (Type VII ESX diderm)</fullName>
    </submittedName>
</protein>
<evidence type="ECO:0000313" key="2">
    <source>
        <dbReference type="Proteomes" id="UP000252586"/>
    </source>
</evidence>
<dbReference type="EMBL" id="QNRE01000010">
    <property type="protein sequence ID" value="RBO87806.1"/>
    <property type="molecule type" value="Genomic_DNA"/>
</dbReference>
<dbReference type="GO" id="GO:0009306">
    <property type="term" value="P:protein secretion"/>
    <property type="evidence" value="ECO:0007669"/>
    <property type="project" value="InterPro"/>
</dbReference>
<keyword evidence="2" id="KW-1185">Reference proteome</keyword>
<comment type="caution">
    <text evidence="1">The sequence shown here is derived from an EMBL/GenBank/DDBJ whole genome shotgun (WGS) entry which is preliminary data.</text>
</comment>
<proteinExistence type="predicted"/>
<sequence length="109" mass="11422">MSDQVQVSPRQLSGHSKQVAGISDRIHAVAEAARSATQSADLAMAFGIQAQPIGIMLRTLIQEPAAEQIGQISAALQTAADRLATCADQFSAVDETAAYRIGNQKDGLT</sequence>
<name>A0A366DCP6_9NOCA</name>
<dbReference type="STRING" id="1210090.GCA_001613185_04752"/>
<reference evidence="1 2" key="1">
    <citation type="submission" date="2018-06" db="EMBL/GenBank/DDBJ databases">
        <title>Genomic Encyclopedia of Type Strains, Phase IV (KMG-IV): sequencing the most valuable type-strain genomes for metagenomic binning, comparative biology and taxonomic classification.</title>
        <authorList>
            <person name="Goeker M."/>
        </authorList>
    </citation>
    <scope>NUCLEOTIDE SEQUENCE [LARGE SCALE GENOMIC DNA]</scope>
    <source>
        <strain evidence="1 2">DSM 44599</strain>
    </source>
</reference>
<dbReference type="Proteomes" id="UP000252586">
    <property type="component" value="Unassembled WGS sequence"/>
</dbReference>
<dbReference type="Pfam" id="PF10824">
    <property type="entry name" value="T7SS_ESX_EspC"/>
    <property type="match status" value="1"/>
</dbReference>
<dbReference type="AlphaFoldDB" id="A0A366DCP6"/>
<accession>A0A366DCP6</accession>